<feature type="transmembrane region" description="Helical" evidence="1">
    <location>
        <begin position="216"/>
        <end position="237"/>
    </location>
</feature>
<feature type="transmembrane region" description="Helical" evidence="1">
    <location>
        <begin position="293"/>
        <end position="312"/>
    </location>
</feature>
<keyword evidence="1" id="KW-0472">Membrane</keyword>
<dbReference type="PANTHER" id="PTHR45689">
    <property type="entry name" value="I[[H]] CHANNEL, ISOFORM E"/>
    <property type="match status" value="1"/>
</dbReference>
<dbReference type="Proteomes" id="UP000688137">
    <property type="component" value="Unassembled WGS sequence"/>
</dbReference>
<keyword evidence="1" id="KW-0812">Transmembrane</keyword>
<dbReference type="PANTHER" id="PTHR45689:SF5">
    <property type="entry name" value="I[[H]] CHANNEL, ISOFORM E"/>
    <property type="match status" value="1"/>
</dbReference>
<dbReference type="OMA" id="IDQNHKY"/>
<dbReference type="GO" id="GO:0035725">
    <property type="term" value="P:sodium ion transmembrane transport"/>
    <property type="evidence" value="ECO:0007669"/>
    <property type="project" value="TreeGrafter"/>
</dbReference>
<evidence type="ECO:0000313" key="4">
    <source>
        <dbReference type="Proteomes" id="UP000688137"/>
    </source>
</evidence>
<name>A0A8S1MZM7_PARPR</name>
<evidence type="ECO:0000256" key="1">
    <source>
        <dbReference type="SAM" id="Phobius"/>
    </source>
</evidence>
<reference evidence="3" key="1">
    <citation type="submission" date="2021-01" db="EMBL/GenBank/DDBJ databases">
        <authorList>
            <consortium name="Genoscope - CEA"/>
            <person name="William W."/>
        </authorList>
    </citation>
    <scope>NUCLEOTIDE SEQUENCE</scope>
</reference>
<feature type="domain" description="Potassium channel" evidence="2">
    <location>
        <begin position="374"/>
        <end position="450"/>
    </location>
</feature>
<feature type="transmembrane region" description="Helical" evidence="1">
    <location>
        <begin position="426"/>
        <end position="447"/>
    </location>
</feature>
<protein>
    <recommendedName>
        <fullName evidence="2">Potassium channel domain-containing protein</fullName>
    </recommendedName>
</protein>
<feature type="transmembrane region" description="Helical" evidence="1">
    <location>
        <begin position="356"/>
        <end position="374"/>
    </location>
</feature>
<evidence type="ECO:0000259" key="2">
    <source>
        <dbReference type="Pfam" id="PF07885"/>
    </source>
</evidence>
<dbReference type="GO" id="GO:0005249">
    <property type="term" value="F:voltage-gated potassium channel activity"/>
    <property type="evidence" value="ECO:0007669"/>
    <property type="project" value="TreeGrafter"/>
</dbReference>
<sequence>MQKIDQNHKYNFELDLELKAVQNEDFEQEYLEHCLRDTRRQLSIKNNQYIHNQIKNDKSNDGYDFRTPKLTTHTNLNNVVTSEIQQSHTLTPKQVNQEKPISTGSSIMQFFFIRRFLEKLTFQSKRLQNLNITHLNLIDDKASDKASLLAYKQTKIQKGLTINQLNKIVQTNITIKERKWESFKRNLQESKQKTIRQITNIANKIPLVQPENDFKLYWDIFASFFRVILVVLVPLEISFHTQILFQDYVGLTLTILFILQFDLFIRINTLCYENGKAITDRWEIIIRQINKSWFTDFSLIIIIVVFIFNSNVQNGYDLFLLILLTQYKHIFEALSKTDQISYFTRPQRGIIGLIKFITSLFYIMHIFSCIWFWFSSIDKSNSWIVTKELDGQTWQLQYLESIYFAIVTMLTIGYGDNVPKNSIEKIVTIIFILGACLWFSYSINFIGSIMNDITQNQVERSQKMRVINKYMTQRKIPFSLQHQVKEYLTYRWKEDDEVDLQMEQILLEQLSDELKEELEKQAYKVFIQKSELLQKQFSLEFRNALFKSIKRKIIQPQHTFQSEINGQQHLCFVEQGVLLYQHKDRKQRSKMNASVHQGQFFCVREFLMQTPEYEIFKAQSYVSLLILSKQDFLETLRDFPDDFQKYCQLRDSYSLENENCQIQFSSFCPACNNFDHSLKSCCQIQLILNKEVIIKKHQMSQEQQRQLYLRKTFDKPIQTRAELTYVQECALYFQTENQNQINEQLKLQLVYDQENDSFQGNSEIHNIYDPMPSVNIFQINEILSSPLKPVQNKTFPKVEFEEEKQKEKSENHKTNLLMAQSQRINRKGSLPSKQLQRRNTKSPSILFSMNEIAEEANETTLIIYESDRIKNVNNFNFYMKENIKLMYNKLLKFSDDKSNSIYQALNSLQYIYWKFNAVTIEDFESIFNYDHYFSQSNSINTIEMANKNLHAWQSEILSKFSKYLYYPYQFINKFLKLKRIQQQSAAINAVSKFKKVQKKIWLIQLRNNLSSKKLITSSKNIKLSKSKMNSIVPYSGESLQSIQISQS</sequence>
<feature type="transmembrane region" description="Helical" evidence="1">
    <location>
        <begin position="394"/>
        <end position="414"/>
    </location>
</feature>
<dbReference type="EMBL" id="CAJJDM010000078">
    <property type="protein sequence ID" value="CAD8085868.1"/>
    <property type="molecule type" value="Genomic_DNA"/>
</dbReference>
<proteinExistence type="predicted"/>
<accession>A0A8S1MZM7</accession>
<dbReference type="Pfam" id="PF07885">
    <property type="entry name" value="Ion_trans_2"/>
    <property type="match status" value="1"/>
</dbReference>
<dbReference type="InterPro" id="IPR013099">
    <property type="entry name" value="K_chnl_dom"/>
</dbReference>
<feature type="transmembrane region" description="Helical" evidence="1">
    <location>
        <begin position="318"/>
        <end position="335"/>
    </location>
</feature>
<keyword evidence="4" id="KW-1185">Reference proteome</keyword>
<keyword evidence="1" id="KW-1133">Transmembrane helix</keyword>
<dbReference type="GO" id="GO:0003254">
    <property type="term" value="P:regulation of membrane depolarization"/>
    <property type="evidence" value="ECO:0007669"/>
    <property type="project" value="TreeGrafter"/>
</dbReference>
<organism evidence="3 4">
    <name type="scientific">Paramecium primaurelia</name>
    <dbReference type="NCBI Taxonomy" id="5886"/>
    <lineage>
        <taxon>Eukaryota</taxon>
        <taxon>Sar</taxon>
        <taxon>Alveolata</taxon>
        <taxon>Ciliophora</taxon>
        <taxon>Intramacronucleata</taxon>
        <taxon>Oligohymenophorea</taxon>
        <taxon>Peniculida</taxon>
        <taxon>Parameciidae</taxon>
        <taxon>Paramecium</taxon>
    </lineage>
</organism>
<feature type="transmembrane region" description="Helical" evidence="1">
    <location>
        <begin position="249"/>
        <end position="272"/>
    </location>
</feature>
<gene>
    <name evidence="3" type="ORF">PPRIM_AZ9-3.1.T0750111</name>
</gene>
<dbReference type="AlphaFoldDB" id="A0A8S1MZM7"/>
<comment type="caution">
    <text evidence="3">The sequence shown here is derived from an EMBL/GenBank/DDBJ whole genome shotgun (WGS) entry which is preliminary data.</text>
</comment>
<evidence type="ECO:0000313" key="3">
    <source>
        <dbReference type="EMBL" id="CAD8085868.1"/>
    </source>
</evidence>
<dbReference type="InterPro" id="IPR051413">
    <property type="entry name" value="K/Na_HCN_channel"/>
</dbReference>
<dbReference type="GO" id="GO:0098855">
    <property type="term" value="C:HCN channel complex"/>
    <property type="evidence" value="ECO:0007669"/>
    <property type="project" value="TreeGrafter"/>
</dbReference>